<evidence type="ECO:0000313" key="2">
    <source>
        <dbReference type="Proteomes" id="UP000176725"/>
    </source>
</evidence>
<dbReference type="AlphaFoldDB" id="A0A1F8BP50"/>
<dbReference type="Proteomes" id="UP000176725">
    <property type="component" value="Unassembled WGS sequence"/>
</dbReference>
<proteinExistence type="predicted"/>
<accession>A0A1F8BP50</accession>
<sequence length="73" mass="8817">MAEKAKKNKRTNIHFRQTSKEFRAQKQNQVYSVMNRNLPYRVYNFSKNLFNDQLQKLKLKATKKPAPSRRVNF</sequence>
<protein>
    <submittedName>
        <fullName evidence="1">Uncharacterized protein</fullName>
    </submittedName>
</protein>
<reference evidence="1 2" key="1">
    <citation type="journal article" date="2016" name="Nat. Commun.">
        <title>Thousands of microbial genomes shed light on interconnected biogeochemical processes in an aquifer system.</title>
        <authorList>
            <person name="Anantharaman K."/>
            <person name="Brown C.T."/>
            <person name="Hug L.A."/>
            <person name="Sharon I."/>
            <person name="Castelle C.J."/>
            <person name="Probst A.J."/>
            <person name="Thomas B.C."/>
            <person name="Singh A."/>
            <person name="Wilkins M.J."/>
            <person name="Karaoz U."/>
            <person name="Brodie E.L."/>
            <person name="Williams K.H."/>
            <person name="Hubbard S.S."/>
            <person name="Banfield J.F."/>
        </authorList>
    </citation>
    <scope>NUCLEOTIDE SEQUENCE [LARGE SCALE GENOMIC DNA]</scope>
</reference>
<organism evidence="1 2">
    <name type="scientific">Candidatus Woesebacteria bacterium RIFCSPLOWO2_01_FULL_39_25</name>
    <dbReference type="NCBI Taxonomy" id="1802521"/>
    <lineage>
        <taxon>Bacteria</taxon>
        <taxon>Candidatus Woeseibacteriota</taxon>
    </lineage>
</organism>
<gene>
    <name evidence="1" type="ORF">A2893_05395</name>
</gene>
<name>A0A1F8BP50_9BACT</name>
<comment type="caution">
    <text evidence="1">The sequence shown here is derived from an EMBL/GenBank/DDBJ whole genome shotgun (WGS) entry which is preliminary data.</text>
</comment>
<dbReference type="EMBL" id="MGHH01000007">
    <property type="protein sequence ID" value="OGM65058.1"/>
    <property type="molecule type" value="Genomic_DNA"/>
</dbReference>
<dbReference type="STRING" id="1802521.A2893_05395"/>
<evidence type="ECO:0000313" key="1">
    <source>
        <dbReference type="EMBL" id="OGM65058.1"/>
    </source>
</evidence>